<dbReference type="InterPro" id="IPR000959">
    <property type="entry name" value="POLO_box_dom"/>
</dbReference>
<dbReference type="InterPro" id="IPR046437">
    <property type="entry name" value="Ser_Thr-PK_POLO_box_1_sf"/>
</dbReference>
<dbReference type="GO" id="GO:0098536">
    <property type="term" value="C:deuterosome"/>
    <property type="evidence" value="ECO:0007669"/>
    <property type="project" value="Ensembl"/>
</dbReference>
<dbReference type="GO" id="GO:0005829">
    <property type="term" value="C:cytosol"/>
    <property type="evidence" value="ECO:0007669"/>
    <property type="project" value="Ensembl"/>
</dbReference>
<gene>
    <name evidence="12" type="primary">PLK4</name>
</gene>
<feature type="domain" description="Cryptic POLO box 1 (CPB1)" evidence="10">
    <location>
        <begin position="139"/>
        <end position="252"/>
    </location>
</feature>
<evidence type="ECO:0000256" key="5">
    <source>
        <dbReference type="ARBA" id="ARBA00022843"/>
    </source>
</evidence>
<evidence type="ECO:0000256" key="4">
    <source>
        <dbReference type="ARBA" id="ARBA00022840"/>
    </source>
</evidence>
<dbReference type="GO" id="GO:0001741">
    <property type="term" value="C:XY body"/>
    <property type="evidence" value="ECO:0007669"/>
    <property type="project" value="Ensembl"/>
</dbReference>
<dbReference type="Ensembl" id="ENSSPUT00000015286.1">
    <property type="protein sequence ID" value="ENSSPUP00000014327.1"/>
    <property type="gene ID" value="ENSSPUG00000011024.1"/>
</dbReference>
<dbReference type="GO" id="GO:0120098">
    <property type="term" value="C:procentriole"/>
    <property type="evidence" value="ECO:0007669"/>
    <property type="project" value="Ensembl"/>
</dbReference>
<dbReference type="PROSITE" id="PS51984">
    <property type="entry name" value="CPB1"/>
    <property type="match status" value="1"/>
</dbReference>
<dbReference type="GO" id="GO:0042802">
    <property type="term" value="F:identical protein binding"/>
    <property type="evidence" value="ECO:0007669"/>
    <property type="project" value="Ensembl"/>
</dbReference>
<evidence type="ECO:0000256" key="2">
    <source>
        <dbReference type="ARBA" id="ARBA00022741"/>
    </source>
</evidence>
<keyword evidence="3" id="KW-0418">Kinase</keyword>
<dbReference type="FunFam" id="3.30.1120.120:FF:000001">
    <property type="entry name" value="serine/threonine-protein kinase PLK4 isoform X2"/>
    <property type="match status" value="1"/>
</dbReference>
<dbReference type="InterPro" id="IPR033696">
    <property type="entry name" value="POLO_box_Plk4_C"/>
</dbReference>
<dbReference type="Gene3D" id="3.30.1120.130">
    <property type="match status" value="1"/>
</dbReference>
<feature type="domain" description="POLO box" evidence="9">
    <location>
        <begin position="435"/>
        <end position="513"/>
    </location>
</feature>
<dbReference type="InterPro" id="IPR033698">
    <property type="entry name" value="POLO_box_Plk4_2"/>
</dbReference>
<evidence type="ECO:0000256" key="7">
    <source>
        <dbReference type="ARBA" id="ARBA00030924"/>
    </source>
</evidence>
<dbReference type="AlphaFoldDB" id="A0A8D0H1M3"/>
<dbReference type="GO" id="GO:0005524">
    <property type="term" value="F:ATP binding"/>
    <property type="evidence" value="ECO:0007669"/>
    <property type="project" value="UniProtKB-KW"/>
</dbReference>
<evidence type="ECO:0000313" key="13">
    <source>
        <dbReference type="Proteomes" id="UP000694392"/>
    </source>
</evidence>
<dbReference type="GO" id="GO:0007099">
    <property type="term" value="P:centriole replication"/>
    <property type="evidence" value="ECO:0007669"/>
    <property type="project" value="Ensembl"/>
</dbReference>
<evidence type="ECO:0000256" key="6">
    <source>
        <dbReference type="ARBA" id="ARBA00030429"/>
    </source>
</evidence>
<dbReference type="FunFam" id="3.30.1120.130:FF:000001">
    <property type="entry name" value="serine/threonine-protein kinase PLK4 isoform X1"/>
    <property type="match status" value="1"/>
</dbReference>
<dbReference type="Pfam" id="PF18190">
    <property type="entry name" value="Plk4_PB1"/>
    <property type="match status" value="1"/>
</dbReference>
<dbReference type="GO" id="GO:0005813">
    <property type="term" value="C:centrosome"/>
    <property type="evidence" value="ECO:0007669"/>
    <property type="project" value="Ensembl"/>
</dbReference>
<feature type="region of interest" description="Disordered" evidence="8">
    <location>
        <begin position="1"/>
        <end position="38"/>
    </location>
</feature>
<feature type="domain" description="Cryptic POLO box 2 (CPB2)" evidence="11">
    <location>
        <begin position="253"/>
        <end position="361"/>
    </location>
</feature>
<dbReference type="GO" id="GO:0098535">
    <property type="term" value="P:de novo centriole assembly involved in multi-ciliated epithelial cell differentiation"/>
    <property type="evidence" value="ECO:0007669"/>
    <property type="project" value="Ensembl"/>
</dbReference>
<dbReference type="InterPro" id="IPR033699">
    <property type="entry name" value="POLO_box_Plk4_1"/>
</dbReference>
<name>A0A8D0H1M3_SPHPU</name>
<protein>
    <recommendedName>
        <fullName evidence="7">Serine/threonine-protein kinase SAK</fullName>
    </recommendedName>
    <alternativeName>
        <fullName evidence="6">Serine/threonine-protein kinase Sak</fullName>
    </alternativeName>
</protein>
<keyword evidence="2" id="KW-0547">Nucleotide-binding</keyword>
<evidence type="ECO:0000259" key="10">
    <source>
        <dbReference type="PROSITE" id="PS51984"/>
    </source>
</evidence>
<dbReference type="PANTHER" id="PTHR24345">
    <property type="entry name" value="SERINE/THREONINE-PROTEIN KINASE PLK"/>
    <property type="match status" value="1"/>
</dbReference>
<sequence>MSYNSVEMRGDSGPNGLPPAGSSTAVGCPPKRPSPLWPPTLLQEPTDHIGISNANGGFPYHLGMPQTSKHAWNSLRERKNLEGSASAHCINRINARQYITGLPCKSDKAQLAPVFGLHPVSEQSKGRSTEPPVGHLKPTLRSIVSPLNAHRLKPIRQKTKNAVVSILDSGEVCMEFLKEHNSQELVKEVLRISCDGSGITVYHPNEGRGFPLDDRPPSPPKDISMYSFDNLPEKYWKKYQYAAKFVQLVTSKTPKVTFYTRYAKCMLMENCPIADVEVCFYDGAKIHKTAGITRVIEKSGKSYTLKEGLKNEIQIYVDHANEGHRICLALESAVLAEERRNESVPFFPIIVGRKPGNSVSPMALEPPPTLPDANSRLRDTTSLERDIAVGCTSPSQSSNINPSMLSYEGSAFTTTVAETNYSSGHQKEGTPNSAQLLKSVFVKNVGWASQLTSGAVWVQFNDGSQLVAQAGVSSITYTFPDGRTTRYGENEKLPEYIKEKLHCLSSILVMFTNPIDPH</sequence>
<dbReference type="GO" id="GO:0046601">
    <property type="term" value="P:positive regulation of centriole replication"/>
    <property type="evidence" value="ECO:0007669"/>
    <property type="project" value="Ensembl"/>
</dbReference>
<evidence type="ECO:0000256" key="1">
    <source>
        <dbReference type="ARBA" id="ARBA00022679"/>
    </source>
</evidence>
<proteinExistence type="predicted"/>
<organism evidence="12 13">
    <name type="scientific">Sphenodon punctatus</name>
    <name type="common">Tuatara</name>
    <name type="synonym">Hatteria punctata</name>
    <dbReference type="NCBI Taxonomy" id="8508"/>
    <lineage>
        <taxon>Eukaryota</taxon>
        <taxon>Metazoa</taxon>
        <taxon>Chordata</taxon>
        <taxon>Craniata</taxon>
        <taxon>Vertebrata</taxon>
        <taxon>Euteleostomi</taxon>
        <taxon>Lepidosauria</taxon>
        <taxon>Sphenodontia</taxon>
        <taxon>Sphenodontidae</taxon>
        <taxon>Sphenodon</taxon>
    </lineage>
</organism>
<evidence type="ECO:0000256" key="3">
    <source>
        <dbReference type="ARBA" id="ARBA00022777"/>
    </source>
</evidence>
<reference evidence="12" key="2">
    <citation type="submission" date="2025-09" db="UniProtKB">
        <authorList>
            <consortium name="Ensembl"/>
        </authorList>
    </citation>
    <scope>IDENTIFICATION</scope>
</reference>
<keyword evidence="4" id="KW-0067">ATP-binding</keyword>
<dbReference type="GO" id="GO:0060271">
    <property type="term" value="P:cilium assembly"/>
    <property type="evidence" value="ECO:0007669"/>
    <property type="project" value="Ensembl"/>
</dbReference>
<dbReference type="Gene3D" id="2.40.50.930">
    <property type="match status" value="1"/>
</dbReference>
<dbReference type="PROSITE" id="PS50078">
    <property type="entry name" value="POLO_BOX"/>
    <property type="match status" value="1"/>
</dbReference>
<accession>A0A8D0H1M3</accession>
<dbReference type="GO" id="GO:0004674">
    <property type="term" value="F:protein serine/threonine kinase activity"/>
    <property type="evidence" value="ECO:0007669"/>
    <property type="project" value="Ensembl"/>
</dbReference>
<dbReference type="PANTHER" id="PTHR24345:SF89">
    <property type="entry name" value="SERINE_THREONINE-PROTEIN KINASE PLK4"/>
    <property type="match status" value="1"/>
</dbReference>
<evidence type="ECO:0000313" key="12">
    <source>
        <dbReference type="Ensembl" id="ENSSPUP00000014327.1"/>
    </source>
</evidence>
<dbReference type="GO" id="GO:0005730">
    <property type="term" value="C:nucleolus"/>
    <property type="evidence" value="ECO:0007669"/>
    <property type="project" value="Ensembl"/>
</dbReference>
<dbReference type="Gene3D" id="3.30.1120.120">
    <property type="match status" value="1"/>
</dbReference>
<dbReference type="CDD" id="cd13116">
    <property type="entry name" value="POLO_box_Plk4_3"/>
    <property type="match status" value="1"/>
</dbReference>
<evidence type="ECO:0000259" key="11">
    <source>
        <dbReference type="PROSITE" id="PS51985"/>
    </source>
</evidence>
<dbReference type="CDD" id="cd13115">
    <property type="entry name" value="POLO_box_Plk4_2"/>
    <property type="match status" value="1"/>
</dbReference>
<dbReference type="InterPro" id="IPR047108">
    <property type="entry name" value="Plk4-like_POLO_box_2_sf"/>
</dbReference>
<evidence type="ECO:0000256" key="8">
    <source>
        <dbReference type="SAM" id="MobiDB-lite"/>
    </source>
</evidence>
<dbReference type="Pfam" id="PF18409">
    <property type="entry name" value="Plk4_PB2"/>
    <property type="match status" value="1"/>
</dbReference>
<evidence type="ECO:0000259" key="9">
    <source>
        <dbReference type="PROSITE" id="PS50078"/>
    </source>
</evidence>
<dbReference type="GeneTree" id="ENSGT00940000156316"/>
<dbReference type="GO" id="GO:0005814">
    <property type="term" value="C:centriole"/>
    <property type="evidence" value="ECO:0007669"/>
    <property type="project" value="Ensembl"/>
</dbReference>
<keyword evidence="1" id="KW-0808">Transferase</keyword>
<dbReference type="SUPFAM" id="SSF82615">
    <property type="entry name" value="Polo-box domain"/>
    <property type="match status" value="1"/>
</dbReference>
<dbReference type="FunFam" id="2.40.50.930:FF:000001">
    <property type="entry name" value="Serine/threonine-protein kinase PLK4"/>
    <property type="match status" value="1"/>
</dbReference>
<keyword evidence="13" id="KW-1185">Reference proteome</keyword>
<dbReference type="Proteomes" id="UP000694392">
    <property type="component" value="Unplaced"/>
</dbReference>
<dbReference type="CDD" id="cd13114">
    <property type="entry name" value="POLO_box_Plk4_1"/>
    <property type="match status" value="1"/>
</dbReference>
<reference evidence="12" key="1">
    <citation type="submission" date="2025-08" db="UniProtKB">
        <authorList>
            <consortium name="Ensembl"/>
        </authorList>
    </citation>
    <scope>IDENTIFICATION</scope>
</reference>
<keyword evidence="5" id="KW-0832">Ubl conjugation</keyword>
<dbReference type="GO" id="GO:0120099">
    <property type="term" value="C:procentriole replication complex"/>
    <property type="evidence" value="ECO:0007669"/>
    <property type="project" value="Ensembl"/>
</dbReference>
<dbReference type="OMA" id="STHYETR"/>
<dbReference type="PROSITE" id="PS51985">
    <property type="entry name" value="CPB2"/>
    <property type="match status" value="1"/>
</dbReference>